<dbReference type="Proteomes" id="UP000315423">
    <property type="component" value="Unassembled WGS sequence"/>
</dbReference>
<name>A0AC61S9S2_9EURY</name>
<evidence type="ECO:0000313" key="2">
    <source>
        <dbReference type="Proteomes" id="UP000315423"/>
    </source>
</evidence>
<sequence>MGLHINKCEACGIYTIKDNCPECGSHTINPRPARFSLEDRYGKYRRLMKIQSSKSKIIHERNNY</sequence>
<proteinExistence type="predicted"/>
<accession>A0AC61S9S2</accession>
<dbReference type="EMBL" id="QYBA01000185">
    <property type="protein sequence ID" value="TKY91496.1"/>
    <property type="molecule type" value="Genomic_DNA"/>
</dbReference>
<protein>
    <submittedName>
        <fullName evidence="1">RNA-protein complex protein Nop10</fullName>
    </submittedName>
</protein>
<gene>
    <name evidence="1" type="ORF">C5S46_05500</name>
</gene>
<reference evidence="1" key="1">
    <citation type="submission" date="2018-09" db="EMBL/GenBank/DDBJ databases">
        <title>A genomic encyclopedia of anaerobic methanotrophic archaea.</title>
        <authorList>
            <person name="Skennerton C.T."/>
            <person name="Chadwick G.L."/>
            <person name="Laso-Perez R."/>
            <person name="Leu A.O."/>
            <person name="Speth D.R."/>
            <person name="Yu H."/>
            <person name="Morgan-Lang C."/>
            <person name="Hatzenpichler R."/>
            <person name="Goudeau D."/>
            <person name="Malmstrom R."/>
            <person name="Woyke T."/>
            <person name="Hallam S."/>
            <person name="Tyson G.W."/>
            <person name="Wegener G."/>
            <person name="Boetius A."/>
            <person name="Orphan V.J."/>
        </authorList>
    </citation>
    <scope>NUCLEOTIDE SEQUENCE</scope>
    <source>
        <strain evidence="1">CONS3730D10UFb2</strain>
    </source>
</reference>
<organism evidence="1 2">
    <name type="scientific">Candidatus Methanomarinus sp</name>
    <dbReference type="NCBI Taxonomy" id="3386244"/>
    <lineage>
        <taxon>Archaea</taxon>
        <taxon>Methanobacteriati</taxon>
        <taxon>Methanobacteriota</taxon>
        <taxon>Stenosarchaea group</taxon>
        <taxon>Methanomicrobia</taxon>
        <taxon>Methanosarcinales</taxon>
        <taxon>ANME-2 cluster</taxon>
        <taxon>Candidatus Methanocomedenaceae</taxon>
        <taxon>Candidatus Methanomarinus</taxon>
    </lineage>
</organism>
<evidence type="ECO:0000313" key="1">
    <source>
        <dbReference type="EMBL" id="TKY91496.1"/>
    </source>
</evidence>
<comment type="caution">
    <text evidence="1">The sequence shown here is derived from an EMBL/GenBank/DDBJ whole genome shotgun (WGS) entry which is preliminary data.</text>
</comment>